<dbReference type="AlphaFoldDB" id="A0A2P7BA79"/>
<keyword evidence="8" id="KW-1185">Reference proteome</keyword>
<comment type="caution">
    <text evidence="7">The sequence shown here is derived from an EMBL/GenBank/DDBJ whole genome shotgun (WGS) entry which is preliminary data.</text>
</comment>
<dbReference type="Pfam" id="PF04610">
    <property type="entry name" value="TrbL"/>
    <property type="match status" value="1"/>
</dbReference>
<dbReference type="EMBL" id="PGGO01000025">
    <property type="protein sequence ID" value="PSH63370.1"/>
    <property type="molecule type" value="Genomic_DNA"/>
</dbReference>
<evidence type="ECO:0000256" key="6">
    <source>
        <dbReference type="SAM" id="Phobius"/>
    </source>
</evidence>
<dbReference type="GO" id="GO:0030255">
    <property type="term" value="P:protein secretion by the type IV secretion system"/>
    <property type="evidence" value="ECO:0007669"/>
    <property type="project" value="InterPro"/>
</dbReference>
<dbReference type="InterPro" id="IPR007688">
    <property type="entry name" value="Conjugal_tfr_TrbL/VirB6"/>
</dbReference>
<comment type="subcellular location">
    <subcellularLocation>
        <location evidence="1">Membrane</location>
        <topology evidence="1">Multi-pass membrane protein</topology>
    </subcellularLocation>
</comment>
<evidence type="ECO:0000313" key="7">
    <source>
        <dbReference type="EMBL" id="PSH63370.1"/>
    </source>
</evidence>
<gene>
    <name evidence="7" type="ORF">CU102_23965</name>
</gene>
<sequence length="315" mass="33242">MVQTLYNSLATALQPVFLAGMTCFVVWWGYEMLFGRAQMTAGAFVWRFGKLILIYAFIFSWGTYQPLVVKPLVEAPNAVAALVCQAAGGTTCGSSASSMSQGLTDIWTAGLEASKTISSAGGWTGVGLMILAIFVMAIVGALIAVAVVLLMIGKMTMFLLLAIGPIILCFAMFNFTSHITDGWMRSLGQYALLPVIVYGQLGVMLLLLQATLNDVQGMTADTAMTVIAPFLLMCVVTLLVLKQSLHLAHGIAGGARLERGNTGLRDTARRLGRFGSNRVAALQGRLSGGGGSSASIHGANASRAQVEAAARNARR</sequence>
<evidence type="ECO:0000256" key="3">
    <source>
        <dbReference type="ARBA" id="ARBA00022692"/>
    </source>
</evidence>
<feature type="transmembrane region" description="Helical" evidence="6">
    <location>
        <begin position="42"/>
        <end position="64"/>
    </location>
</feature>
<dbReference type="OrthoDB" id="8124565at2"/>
<evidence type="ECO:0000313" key="8">
    <source>
        <dbReference type="Proteomes" id="UP000241444"/>
    </source>
</evidence>
<evidence type="ECO:0000256" key="1">
    <source>
        <dbReference type="ARBA" id="ARBA00004141"/>
    </source>
</evidence>
<evidence type="ECO:0000256" key="2">
    <source>
        <dbReference type="ARBA" id="ARBA00007802"/>
    </source>
</evidence>
<evidence type="ECO:0000256" key="4">
    <source>
        <dbReference type="ARBA" id="ARBA00022989"/>
    </source>
</evidence>
<protein>
    <submittedName>
        <fullName evidence="7">Type IV secretion protein</fullName>
    </submittedName>
</protein>
<comment type="similarity">
    <text evidence="2">Belongs to the TrbL/VirB6 family.</text>
</comment>
<feature type="transmembrane region" description="Helical" evidence="6">
    <location>
        <begin position="12"/>
        <end position="30"/>
    </location>
</feature>
<feature type="transmembrane region" description="Helical" evidence="6">
    <location>
        <begin position="187"/>
        <end position="208"/>
    </location>
</feature>
<feature type="transmembrane region" description="Helical" evidence="6">
    <location>
        <begin position="220"/>
        <end position="241"/>
    </location>
</feature>
<proteinExistence type="inferred from homology"/>
<organism evidence="7 8">
    <name type="scientific">Phyllobacterium brassicacearum</name>
    <dbReference type="NCBI Taxonomy" id="314235"/>
    <lineage>
        <taxon>Bacteria</taxon>
        <taxon>Pseudomonadati</taxon>
        <taxon>Pseudomonadota</taxon>
        <taxon>Alphaproteobacteria</taxon>
        <taxon>Hyphomicrobiales</taxon>
        <taxon>Phyllobacteriaceae</taxon>
        <taxon>Phyllobacterium</taxon>
    </lineage>
</organism>
<evidence type="ECO:0000256" key="5">
    <source>
        <dbReference type="ARBA" id="ARBA00023136"/>
    </source>
</evidence>
<dbReference type="GO" id="GO:0016020">
    <property type="term" value="C:membrane"/>
    <property type="evidence" value="ECO:0007669"/>
    <property type="project" value="UniProtKB-SubCell"/>
</dbReference>
<feature type="transmembrane region" description="Helical" evidence="6">
    <location>
        <begin position="157"/>
        <end position="175"/>
    </location>
</feature>
<reference evidence="8" key="1">
    <citation type="submission" date="2017-11" db="EMBL/GenBank/DDBJ databases">
        <authorList>
            <person name="Kuznetsova I."/>
            <person name="Sazanova A."/>
            <person name="Chirak E."/>
            <person name="Safronova V."/>
            <person name="Willems A."/>
        </authorList>
    </citation>
    <scope>NUCLEOTIDE SEQUENCE [LARGE SCALE GENOMIC DNA]</scope>
    <source>
        <strain evidence="8">STM 196</strain>
    </source>
</reference>
<accession>A0A2P7BA79</accession>
<keyword evidence="5 6" id="KW-0472">Membrane</keyword>
<dbReference type="Proteomes" id="UP000241444">
    <property type="component" value="Unassembled WGS sequence"/>
</dbReference>
<keyword evidence="3 6" id="KW-0812">Transmembrane</keyword>
<feature type="transmembrane region" description="Helical" evidence="6">
    <location>
        <begin position="128"/>
        <end position="150"/>
    </location>
</feature>
<name>A0A2P7BA79_9HYPH</name>
<keyword evidence="4 6" id="KW-1133">Transmembrane helix</keyword>